<dbReference type="InterPro" id="IPR041442">
    <property type="entry name" value="PIH1D1/2/3_CS-like"/>
</dbReference>
<protein>
    <recommendedName>
        <fullName evidence="3">PIH1D1/2/3 CS-like domain-containing protein</fullName>
    </recommendedName>
</protein>
<sequence>MAYMALDDHVAALRDAQAAVASAPGWPKAHFRHAKVLTVRGSFMEAYGAFKQAWHLDTQNKELVLACQQAHQLMIANDQIRAQLHAKKVATARQAASPAWPCEAEVPRGLSVEPVGDAESLARGLSLTELELGSSSSSGTAAPTGQSSLSEEGAESEVRADAGNVDAEGTERAGSSAGSAESEVADVVASDKAGGEVVTADGEAAKGGGVPEYELSREERESKLVVWLPLVEAMAGVELSLSSTQVVIFAAGAYAPLEVQLPFEVDDAAGKARFDKKARKLTVRLPHKGVLV</sequence>
<dbReference type="PANTHER" id="PTHR22997:SF0">
    <property type="entry name" value="PIH1 DOMAIN-CONTAINING PROTEIN 1"/>
    <property type="match status" value="1"/>
</dbReference>
<feature type="compositionally biased region" description="Low complexity" evidence="2">
    <location>
        <begin position="132"/>
        <end position="148"/>
    </location>
</feature>
<dbReference type="GO" id="GO:0005737">
    <property type="term" value="C:cytoplasm"/>
    <property type="evidence" value="ECO:0007669"/>
    <property type="project" value="TreeGrafter"/>
</dbReference>
<dbReference type="SUPFAM" id="SSF48452">
    <property type="entry name" value="TPR-like"/>
    <property type="match status" value="1"/>
</dbReference>
<dbReference type="Gene3D" id="1.25.40.10">
    <property type="entry name" value="Tetratricopeptide repeat domain"/>
    <property type="match status" value="1"/>
</dbReference>
<evidence type="ECO:0000313" key="4">
    <source>
        <dbReference type="EMBL" id="CAE0110704.1"/>
    </source>
</evidence>
<gene>
    <name evidence="4" type="ORF">HERI1096_LOCUS11364</name>
</gene>
<feature type="region of interest" description="Disordered" evidence="2">
    <location>
        <begin position="132"/>
        <end position="195"/>
    </location>
</feature>
<feature type="compositionally biased region" description="Low complexity" evidence="2">
    <location>
        <begin position="173"/>
        <end position="191"/>
    </location>
</feature>
<feature type="domain" description="PIH1D1/2/3 CS-like" evidence="3">
    <location>
        <begin position="223"/>
        <end position="286"/>
    </location>
</feature>
<proteinExistence type="inferred from homology"/>
<dbReference type="InterPro" id="IPR011990">
    <property type="entry name" value="TPR-like_helical_dom_sf"/>
</dbReference>
<dbReference type="Pfam" id="PF18201">
    <property type="entry name" value="PIH1_CS"/>
    <property type="match status" value="1"/>
</dbReference>
<evidence type="ECO:0000259" key="3">
    <source>
        <dbReference type="Pfam" id="PF18201"/>
    </source>
</evidence>
<dbReference type="InterPro" id="IPR050734">
    <property type="entry name" value="PIH1/Kintoun_subfamily"/>
</dbReference>
<accession>A0A7S3ANY9</accession>
<name>A0A7S3ANY9_9EUKA</name>
<dbReference type="PANTHER" id="PTHR22997">
    <property type="entry name" value="PIH1 DOMAIN-CONTAINING PROTEIN 1"/>
    <property type="match status" value="1"/>
</dbReference>
<dbReference type="EMBL" id="HBHX01020374">
    <property type="protein sequence ID" value="CAE0110704.1"/>
    <property type="molecule type" value="Transcribed_RNA"/>
</dbReference>
<reference evidence="4" key="1">
    <citation type="submission" date="2021-01" db="EMBL/GenBank/DDBJ databases">
        <authorList>
            <person name="Corre E."/>
            <person name="Pelletier E."/>
            <person name="Niang G."/>
            <person name="Scheremetjew M."/>
            <person name="Finn R."/>
            <person name="Kale V."/>
            <person name="Holt S."/>
            <person name="Cochrane G."/>
            <person name="Meng A."/>
            <person name="Brown T."/>
            <person name="Cohen L."/>
        </authorList>
    </citation>
    <scope>NUCLEOTIDE SEQUENCE</scope>
    <source>
        <strain evidence="4">CCMP281</strain>
    </source>
</reference>
<comment type="similarity">
    <text evidence="1">Belongs to the PIH1 family.</text>
</comment>
<dbReference type="AlphaFoldDB" id="A0A7S3ANY9"/>
<evidence type="ECO:0000256" key="2">
    <source>
        <dbReference type="SAM" id="MobiDB-lite"/>
    </source>
</evidence>
<evidence type="ECO:0000256" key="1">
    <source>
        <dbReference type="ARBA" id="ARBA00008511"/>
    </source>
</evidence>
<organism evidence="4">
    <name type="scientific">Haptolina ericina</name>
    <dbReference type="NCBI Taxonomy" id="156174"/>
    <lineage>
        <taxon>Eukaryota</taxon>
        <taxon>Haptista</taxon>
        <taxon>Haptophyta</taxon>
        <taxon>Prymnesiophyceae</taxon>
        <taxon>Prymnesiales</taxon>
        <taxon>Prymnesiaceae</taxon>
        <taxon>Haptolina</taxon>
    </lineage>
</organism>